<evidence type="ECO:0000313" key="3">
    <source>
        <dbReference type="Proteomes" id="UP000243459"/>
    </source>
</evidence>
<protein>
    <recommendedName>
        <fullName evidence="4">DUF4378 domain-containing protein</fullName>
    </recommendedName>
</protein>
<sequence length="263" mass="30599">MGSPLKQLPRRLFELLEEQQEPFLLENGFSRRRCFKCEGTFRCWSLSNHGFRRRRARNGILHCFLARSVCWKAIKRALKWERAKLAGCLSEIRSEANAGGFHRLSGFSGEIKGNKIEHSPVSVLELHSYEASSDQNHSMDEENSSTSRLNSPTYSLPIRPRQLLLDFLEEMEERDCHPCEFLGQKMGTNIMKQEEIFPWEKQREDVPMFSDLLSLDLSATKREWTQFQAEKREIGTKIGGMIFEEMRVECVYDMLGFCCTLKT</sequence>
<evidence type="ECO:0000256" key="1">
    <source>
        <dbReference type="SAM" id="MobiDB-lite"/>
    </source>
</evidence>
<dbReference type="OrthoDB" id="691329at2759"/>
<dbReference type="OMA" id="MEERDCH"/>
<feature type="region of interest" description="Disordered" evidence="1">
    <location>
        <begin position="134"/>
        <end position="153"/>
    </location>
</feature>
<dbReference type="EMBL" id="CM007383">
    <property type="protein sequence ID" value="ONK74568.1"/>
    <property type="molecule type" value="Genomic_DNA"/>
</dbReference>
<evidence type="ECO:0008006" key="4">
    <source>
        <dbReference type="Google" id="ProtNLM"/>
    </source>
</evidence>
<dbReference type="AlphaFoldDB" id="A0A5P1F870"/>
<evidence type="ECO:0000313" key="2">
    <source>
        <dbReference type="EMBL" id="ONK74568.1"/>
    </source>
</evidence>
<accession>A0A5P1F870</accession>
<dbReference type="PANTHER" id="PTHR36885">
    <property type="entry name" value="EXPRESSED PROTEIN"/>
    <property type="match status" value="1"/>
</dbReference>
<feature type="compositionally biased region" description="Polar residues" evidence="1">
    <location>
        <begin position="144"/>
        <end position="153"/>
    </location>
</feature>
<dbReference type="Proteomes" id="UP000243459">
    <property type="component" value="Chromosome 3"/>
</dbReference>
<reference evidence="3" key="1">
    <citation type="journal article" date="2017" name="Nat. Commun.">
        <title>The asparagus genome sheds light on the origin and evolution of a young Y chromosome.</title>
        <authorList>
            <person name="Harkess A."/>
            <person name="Zhou J."/>
            <person name="Xu C."/>
            <person name="Bowers J.E."/>
            <person name="Van der Hulst R."/>
            <person name="Ayyampalayam S."/>
            <person name="Mercati F."/>
            <person name="Riccardi P."/>
            <person name="McKain M.R."/>
            <person name="Kakrana A."/>
            <person name="Tang H."/>
            <person name="Ray J."/>
            <person name="Groenendijk J."/>
            <person name="Arikit S."/>
            <person name="Mathioni S.M."/>
            <person name="Nakano M."/>
            <person name="Shan H."/>
            <person name="Telgmann-Rauber A."/>
            <person name="Kanno A."/>
            <person name="Yue Z."/>
            <person name="Chen H."/>
            <person name="Li W."/>
            <person name="Chen Y."/>
            <person name="Xu X."/>
            <person name="Zhang Y."/>
            <person name="Luo S."/>
            <person name="Chen H."/>
            <person name="Gao J."/>
            <person name="Mao Z."/>
            <person name="Pires J.C."/>
            <person name="Luo M."/>
            <person name="Kudrna D."/>
            <person name="Wing R.A."/>
            <person name="Meyers B.C."/>
            <person name="Yi K."/>
            <person name="Kong H."/>
            <person name="Lavrijsen P."/>
            <person name="Sunseri F."/>
            <person name="Falavigna A."/>
            <person name="Ye Y."/>
            <person name="Leebens-Mack J.H."/>
            <person name="Chen G."/>
        </authorList>
    </citation>
    <scope>NUCLEOTIDE SEQUENCE [LARGE SCALE GENOMIC DNA]</scope>
    <source>
        <strain evidence="3">cv. DH0086</strain>
    </source>
</reference>
<name>A0A5P1F870_ASPOF</name>
<dbReference type="Gramene" id="ONK74568">
    <property type="protein sequence ID" value="ONK74568"/>
    <property type="gene ID" value="A4U43_C03F7800"/>
</dbReference>
<proteinExistence type="predicted"/>
<dbReference type="PANTHER" id="PTHR36885:SF2">
    <property type="entry name" value="DUF4378 DOMAIN-CONTAINING PROTEIN"/>
    <property type="match status" value="1"/>
</dbReference>
<organism evidence="2 3">
    <name type="scientific">Asparagus officinalis</name>
    <name type="common">Garden asparagus</name>
    <dbReference type="NCBI Taxonomy" id="4686"/>
    <lineage>
        <taxon>Eukaryota</taxon>
        <taxon>Viridiplantae</taxon>
        <taxon>Streptophyta</taxon>
        <taxon>Embryophyta</taxon>
        <taxon>Tracheophyta</taxon>
        <taxon>Spermatophyta</taxon>
        <taxon>Magnoliopsida</taxon>
        <taxon>Liliopsida</taxon>
        <taxon>Asparagales</taxon>
        <taxon>Asparagaceae</taxon>
        <taxon>Asparagoideae</taxon>
        <taxon>Asparagus</taxon>
    </lineage>
</organism>
<keyword evidence="3" id="KW-1185">Reference proteome</keyword>
<gene>
    <name evidence="2" type="ORF">A4U43_C03F7800</name>
</gene>